<protein>
    <submittedName>
        <fullName evidence="4">Type 1 glutamine amidotransferase domain-containing protein</fullName>
    </submittedName>
</protein>
<gene>
    <name evidence="4" type="ORF">H4075_03390</name>
</gene>
<comment type="similarity">
    <text evidence="3">Belongs to the peptidase C56 family. HSP31-like subfamily.</text>
</comment>
<evidence type="ECO:0000256" key="1">
    <source>
        <dbReference type="ARBA" id="ARBA00023016"/>
    </source>
</evidence>
<dbReference type="CDD" id="cd03141">
    <property type="entry name" value="GATase1_Hsp31_like"/>
    <property type="match status" value="1"/>
</dbReference>
<dbReference type="PANTHER" id="PTHR48094">
    <property type="entry name" value="PROTEIN/NUCLEIC ACID DEGLYCASE DJ-1-RELATED"/>
    <property type="match status" value="1"/>
</dbReference>
<dbReference type="RefSeq" id="WP_182804153.1">
    <property type="nucleotide sequence ID" value="NZ_CP060007.1"/>
</dbReference>
<name>A0A7G5XIF6_9BACT</name>
<keyword evidence="2" id="KW-0456">Lyase</keyword>
<dbReference type="KEGG" id="lacs:H4075_03390"/>
<dbReference type="InterPro" id="IPR029062">
    <property type="entry name" value="Class_I_gatase-like"/>
</dbReference>
<dbReference type="GO" id="GO:0005737">
    <property type="term" value="C:cytoplasm"/>
    <property type="evidence" value="ECO:0007669"/>
    <property type="project" value="TreeGrafter"/>
</dbReference>
<evidence type="ECO:0000313" key="4">
    <source>
        <dbReference type="EMBL" id="QNA45259.1"/>
    </source>
</evidence>
<dbReference type="EMBL" id="CP060007">
    <property type="protein sequence ID" value="QNA45259.1"/>
    <property type="molecule type" value="Genomic_DNA"/>
</dbReference>
<sequence length="267" mass="29320">MNRFNPHAFPLFMKITIALIVTAFSNCFCFSQGKKILIVSTNIDSIAGNKSGTYLKEIAWPFKVFTDNGFTVEVMTAKGGKASIYHSGDMPEALAQIQNSASFINATLNTLPPEKIRVADYAAVYYPGGHGQYFDVLSDERIATIAVAIHSNGGVLAAAGHGMSSWINILLPDGDYLVKGKTITCFPTWAEKEWMSISAYGKLLPFDMEEVFRRRGARLIVPEKNSIKDPAFTNITDTQNKIVTGSFAFNAQWVAEMVVALIKTQSL</sequence>
<keyword evidence="1" id="KW-0346">Stress response</keyword>
<keyword evidence="4" id="KW-0315">Glutamine amidotransferase</keyword>
<evidence type="ECO:0000256" key="2">
    <source>
        <dbReference type="ARBA" id="ARBA00023239"/>
    </source>
</evidence>
<dbReference type="Gene3D" id="3.40.50.880">
    <property type="match status" value="1"/>
</dbReference>
<organism evidence="4 5">
    <name type="scientific">Lacibacter sediminis</name>
    <dbReference type="NCBI Taxonomy" id="2760713"/>
    <lineage>
        <taxon>Bacteria</taxon>
        <taxon>Pseudomonadati</taxon>
        <taxon>Bacteroidota</taxon>
        <taxon>Chitinophagia</taxon>
        <taxon>Chitinophagales</taxon>
        <taxon>Chitinophagaceae</taxon>
        <taxon>Lacibacter</taxon>
    </lineage>
</organism>
<dbReference type="Proteomes" id="UP000515344">
    <property type="component" value="Chromosome"/>
</dbReference>
<accession>A0A7G5XIF6</accession>
<evidence type="ECO:0000256" key="3">
    <source>
        <dbReference type="ARBA" id="ARBA00038493"/>
    </source>
</evidence>
<dbReference type="SUPFAM" id="SSF52317">
    <property type="entry name" value="Class I glutamine amidotransferase-like"/>
    <property type="match status" value="1"/>
</dbReference>
<reference evidence="5" key="1">
    <citation type="submission" date="2020-08" db="EMBL/GenBank/DDBJ databases">
        <title>Lacibacter sp. S13-6-6 genome sequencing.</title>
        <authorList>
            <person name="Jin L."/>
        </authorList>
    </citation>
    <scope>NUCLEOTIDE SEQUENCE [LARGE SCALE GENOMIC DNA]</scope>
    <source>
        <strain evidence="5">S13-6-6</strain>
    </source>
</reference>
<dbReference type="InterPro" id="IPR050325">
    <property type="entry name" value="Prot/Nucl_acid_deglycase"/>
</dbReference>
<proteinExistence type="inferred from homology"/>
<keyword evidence="5" id="KW-1185">Reference proteome</keyword>
<dbReference type="GO" id="GO:0019243">
    <property type="term" value="P:methylglyoxal catabolic process to D-lactate via S-lactoyl-glutathione"/>
    <property type="evidence" value="ECO:0007669"/>
    <property type="project" value="TreeGrafter"/>
</dbReference>
<dbReference type="PANTHER" id="PTHR48094:SF11">
    <property type="entry name" value="GLUTATHIONE-INDEPENDENT GLYOXALASE HSP31-RELATED"/>
    <property type="match status" value="1"/>
</dbReference>
<dbReference type="AlphaFoldDB" id="A0A7G5XIF6"/>
<dbReference type="GO" id="GO:0019172">
    <property type="term" value="F:glyoxalase III activity"/>
    <property type="evidence" value="ECO:0007669"/>
    <property type="project" value="TreeGrafter"/>
</dbReference>
<evidence type="ECO:0000313" key="5">
    <source>
        <dbReference type="Proteomes" id="UP000515344"/>
    </source>
</evidence>